<reference evidence="1 3" key="2">
    <citation type="submission" date="2018-07" db="EMBL/GenBank/DDBJ databases">
        <title>Complete genome of the Arcobacter bivalviorum type strain LMG 26154.</title>
        <authorList>
            <person name="Miller W.G."/>
            <person name="Yee E."/>
            <person name="Bono J.L."/>
        </authorList>
    </citation>
    <scope>NUCLEOTIDE SEQUENCE [LARGE SCALE GENOMIC DNA]</scope>
    <source>
        <strain evidence="1 3">LMG 26154</strain>
    </source>
</reference>
<proteinExistence type="predicted"/>
<dbReference type="AlphaFoldDB" id="A0AAX2A780"/>
<dbReference type="KEGG" id="hbv:ABIV_0417"/>
<keyword evidence="4" id="KW-1185">Reference proteome</keyword>
<dbReference type="EMBL" id="CP031217">
    <property type="protein sequence ID" value="AXH11438.1"/>
    <property type="molecule type" value="Genomic_DNA"/>
</dbReference>
<name>A0AAX2A780_9BACT</name>
<dbReference type="EMBL" id="PDKM01000006">
    <property type="protein sequence ID" value="RXK09376.1"/>
    <property type="molecule type" value="Genomic_DNA"/>
</dbReference>
<accession>A0AAX2A780</accession>
<organism evidence="2 4">
    <name type="scientific">Halarcobacter bivalviorum</name>
    <dbReference type="NCBI Taxonomy" id="663364"/>
    <lineage>
        <taxon>Bacteria</taxon>
        <taxon>Pseudomonadati</taxon>
        <taxon>Campylobacterota</taxon>
        <taxon>Epsilonproteobacteria</taxon>
        <taxon>Campylobacterales</taxon>
        <taxon>Arcobacteraceae</taxon>
        <taxon>Halarcobacter</taxon>
    </lineage>
</organism>
<reference evidence="2 4" key="1">
    <citation type="submission" date="2017-10" db="EMBL/GenBank/DDBJ databases">
        <title>Genomics of the genus Arcobacter.</title>
        <authorList>
            <person name="Perez-Cataluna A."/>
            <person name="Figueras M.J."/>
        </authorList>
    </citation>
    <scope>NUCLEOTIDE SEQUENCE [LARGE SCALE GENOMIC DNA]</scope>
    <source>
        <strain evidence="2 4">CECT 7835</strain>
    </source>
</reference>
<gene>
    <name evidence="1" type="ORF">ABIV_0417</name>
    <name evidence="2" type="ORF">CRV05_10635</name>
</gene>
<evidence type="ECO:0000313" key="1">
    <source>
        <dbReference type="EMBL" id="AXH11438.1"/>
    </source>
</evidence>
<protein>
    <submittedName>
        <fullName evidence="2">Uncharacterized protein</fullName>
    </submittedName>
</protein>
<evidence type="ECO:0000313" key="4">
    <source>
        <dbReference type="Proteomes" id="UP000289193"/>
    </source>
</evidence>
<dbReference type="Proteomes" id="UP000253850">
    <property type="component" value="Chromosome"/>
</dbReference>
<evidence type="ECO:0000313" key="3">
    <source>
        <dbReference type="Proteomes" id="UP000253850"/>
    </source>
</evidence>
<evidence type="ECO:0000313" key="2">
    <source>
        <dbReference type="EMBL" id="RXK09376.1"/>
    </source>
</evidence>
<dbReference type="Proteomes" id="UP000289193">
    <property type="component" value="Unassembled WGS sequence"/>
</dbReference>
<dbReference type="RefSeq" id="WP_114838315.1">
    <property type="nucleotide sequence ID" value="NZ_CP031217.1"/>
</dbReference>
<sequence>MKSKPLLIIAFFIIFIFLSITALKESMPSARNERVYSILENYIPYIIEKRAGGLSIVDKTTGIKEKPPAKQVFLRLEQLEKLWAKEFLKLDKNILIIYNKEKKEIKRITLETNDELNWVKEYFQIK</sequence>